<evidence type="ECO:0000313" key="5">
    <source>
        <dbReference type="Proteomes" id="UP001235939"/>
    </source>
</evidence>
<feature type="compositionally biased region" description="Polar residues" evidence="2">
    <location>
        <begin position="412"/>
        <end position="422"/>
    </location>
</feature>
<dbReference type="PANTHER" id="PTHR46003:SF1">
    <property type="entry name" value="HOST CELL FACTOR"/>
    <property type="match status" value="1"/>
</dbReference>
<organism evidence="4 5">
    <name type="scientific">Cordylochernes scorpioides</name>
    <dbReference type="NCBI Taxonomy" id="51811"/>
    <lineage>
        <taxon>Eukaryota</taxon>
        <taxon>Metazoa</taxon>
        <taxon>Ecdysozoa</taxon>
        <taxon>Arthropoda</taxon>
        <taxon>Chelicerata</taxon>
        <taxon>Arachnida</taxon>
        <taxon>Pseudoscorpiones</taxon>
        <taxon>Cheliferoidea</taxon>
        <taxon>Chernetidae</taxon>
        <taxon>Cordylochernes</taxon>
    </lineage>
</organism>
<evidence type="ECO:0000259" key="3">
    <source>
        <dbReference type="PROSITE" id="PS50853"/>
    </source>
</evidence>
<dbReference type="PANTHER" id="PTHR46003">
    <property type="entry name" value="HOST CELL FACTOR"/>
    <property type="match status" value="1"/>
</dbReference>
<keyword evidence="1" id="KW-0880">Kelch repeat</keyword>
<dbReference type="EMBL" id="CP092880">
    <property type="protein sequence ID" value="UYV79656.1"/>
    <property type="molecule type" value="Genomic_DNA"/>
</dbReference>
<sequence length="449" mass="47594">MEDMPETQPHPMELGDMEHAAQILGEELPAEEELPKGWSEVSAMLHAADITESLLVENRELEATFDPSALKSRTLFTAKESDIIDDSVLLDMVRTSTSQAATQPVVAPERLAPQQQAPLTLEEPGAQPPAQMCVDDPEDIKPDTSAAVADLLSSLGVFDPNKLSLGSDPLATLASAAISSASSSSTSVVTVKKEELQDSLTNGLVKSEPQDLLLTTGAGEALKPAATSVKKENQWHTVACLKECQCVVTHYFLSGGTVEDFAADNASLKKQELLPGTAYKFRVAAINACGQSPWSEVSAFKTCLPGYPGAPSAIKISKGLDGAHLTWEAPATTAGEIIEYSVYLAVRGGDSTPTQLAFVRVFCGATPSCTVSNTSLASAHIDTTNKPAIIFRIAARNEKGYGPATQVRWLQDGSNPSQSKAMSPSLKRAAAPADIKSPTFVKKVKLEES</sequence>
<dbReference type="CDD" id="cd00063">
    <property type="entry name" value="FN3"/>
    <property type="match status" value="2"/>
</dbReference>
<dbReference type="SUPFAM" id="SSF49265">
    <property type="entry name" value="Fibronectin type III"/>
    <property type="match status" value="1"/>
</dbReference>
<gene>
    <name evidence="4" type="ORF">LAZ67_18000196</name>
</gene>
<dbReference type="Proteomes" id="UP001235939">
    <property type="component" value="Chromosome 18"/>
</dbReference>
<dbReference type="InterPro" id="IPR036116">
    <property type="entry name" value="FN3_sf"/>
</dbReference>
<dbReference type="InterPro" id="IPR003961">
    <property type="entry name" value="FN3_dom"/>
</dbReference>
<proteinExistence type="predicted"/>
<feature type="domain" description="Fibronectin type-III" evidence="3">
    <location>
        <begin position="208"/>
        <end position="305"/>
    </location>
</feature>
<keyword evidence="5" id="KW-1185">Reference proteome</keyword>
<dbReference type="PROSITE" id="PS50853">
    <property type="entry name" value="FN3"/>
    <property type="match status" value="2"/>
</dbReference>
<feature type="region of interest" description="Disordered" evidence="2">
    <location>
        <begin position="409"/>
        <end position="432"/>
    </location>
</feature>
<dbReference type="Gene3D" id="2.60.40.10">
    <property type="entry name" value="Immunoglobulins"/>
    <property type="match status" value="2"/>
</dbReference>
<feature type="domain" description="Fibronectin type-III" evidence="3">
    <location>
        <begin position="307"/>
        <end position="417"/>
    </location>
</feature>
<dbReference type="InterPro" id="IPR043536">
    <property type="entry name" value="HCF1/2"/>
</dbReference>
<name>A0ABY6LET9_9ARAC</name>
<dbReference type="SMART" id="SM00060">
    <property type="entry name" value="FN3"/>
    <property type="match status" value="2"/>
</dbReference>
<reference evidence="4 5" key="1">
    <citation type="submission" date="2022-01" db="EMBL/GenBank/DDBJ databases">
        <title>A chromosomal length assembly of Cordylochernes scorpioides.</title>
        <authorList>
            <person name="Zeh D."/>
            <person name="Zeh J."/>
        </authorList>
    </citation>
    <scope>NUCLEOTIDE SEQUENCE [LARGE SCALE GENOMIC DNA]</scope>
    <source>
        <strain evidence="4">IN4F17</strain>
        <tissue evidence="4">Whole Body</tissue>
    </source>
</reference>
<accession>A0ABY6LET9</accession>
<dbReference type="InterPro" id="IPR013783">
    <property type="entry name" value="Ig-like_fold"/>
</dbReference>
<protein>
    <submittedName>
        <fullName evidence="4">HCFC2</fullName>
    </submittedName>
</protein>
<evidence type="ECO:0000256" key="2">
    <source>
        <dbReference type="SAM" id="MobiDB-lite"/>
    </source>
</evidence>
<evidence type="ECO:0000313" key="4">
    <source>
        <dbReference type="EMBL" id="UYV79656.1"/>
    </source>
</evidence>
<evidence type="ECO:0000256" key="1">
    <source>
        <dbReference type="ARBA" id="ARBA00022441"/>
    </source>
</evidence>